<dbReference type="SUPFAM" id="SSF56219">
    <property type="entry name" value="DNase I-like"/>
    <property type="match status" value="1"/>
</dbReference>
<dbReference type="InterPro" id="IPR036691">
    <property type="entry name" value="Endo/exonu/phosph_ase_sf"/>
</dbReference>
<name>A0A6J8A1A8_MYTCO</name>
<dbReference type="AlphaFoldDB" id="A0A6J8A1A8"/>
<organism evidence="2 3">
    <name type="scientific">Mytilus coruscus</name>
    <name type="common">Sea mussel</name>
    <dbReference type="NCBI Taxonomy" id="42192"/>
    <lineage>
        <taxon>Eukaryota</taxon>
        <taxon>Metazoa</taxon>
        <taxon>Spiralia</taxon>
        <taxon>Lophotrochozoa</taxon>
        <taxon>Mollusca</taxon>
        <taxon>Bivalvia</taxon>
        <taxon>Autobranchia</taxon>
        <taxon>Pteriomorphia</taxon>
        <taxon>Mytilida</taxon>
        <taxon>Mytiloidea</taxon>
        <taxon>Mytilidae</taxon>
        <taxon>Mytilinae</taxon>
        <taxon>Mytilus</taxon>
    </lineage>
</organism>
<reference evidence="2 3" key="1">
    <citation type="submission" date="2020-06" db="EMBL/GenBank/DDBJ databases">
        <authorList>
            <person name="Li R."/>
            <person name="Bekaert M."/>
        </authorList>
    </citation>
    <scope>NUCLEOTIDE SEQUENCE [LARGE SCALE GENOMIC DNA]</scope>
    <source>
        <strain evidence="3">wild</strain>
    </source>
</reference>
<evidence type="ECO:0000259" key="1">
    <source>
        <dbReference type="Pfam" id="PF14529"/>
    </source>
</evidence>
<sequence length="236" mass="27407">MGDYNFPEIIWDSWNSPGDSTESNEYNFLENVQENFLFQHVTKPTRWRDTNTPHTLDLILTNEEQMISNLEYQSPLGKSDHCTMKFDFNCYTNINKSKPKIIKLISRGNYTKIKEELDKINWMELLQKENDIDKNWSVFTKEPDGEVPLPNQVPVINKMSKQKIKEEVVLKHLSALKIDKSPGMDKLHPRLLKEIAESIAKPLCIIFNQSLESKSVPTDWKNALISAIFKFDIGSM</sequence>
<accession>A0A6J8A1A8</accession>
<dbReference type="Gene3D" id="3.60.10.10">
    <property type="entry name" value="Endonuclease/exonuclease/phosphatase"/>
    <property type="match status" value="1"/>
</dbReference>
<dbReference type="EMBL" id="CACVKT020000572">
    <property type="protein sequence ID" value="CAC5360712.1"/>
    <property type="molecule type" value="Genomic_DNA"/>
</dbReference>
<evidence type="ECO:0000313" key="2">
    <source>
        <dbReference type="EMBL" id="CAC5360712.1"/>
    </source>
</evidence>
<dbReference type="GO" id="GO:0003824">
    <property type="term" value="F:catalytic activity"/>
    <property type="evidence" value="ECO:0007669"/>
    <property type="project" value="InterPro"/>
</dbReference>
<protein>
    <recommendedName>
        <fullName evidence="1">Endonuclease/exonuclease/phosphatase domain-containing protein</fullName>
    </recommendedName>
</protein>
<feature type="domain" description="Endonuclease/exonuclease/phosphatase" evidence="1">
    <location>
        <begin position="1"/>
        <end position="83"/>
    </location>
</feature>
<dbReference type="InterPro" id="IPR005135">
    <property type="entry name" value="Endo/exonuclease/phosphatase"/>
</dbReference>
<dbReference type="PANTHER" id="PTHR33395">
    <property type="entry name" value="TRANSCRIPTASE, PUTATIVE-RELATED-RELATED"/>
    <property type="match status" value="1"/>
</dbReference>
<keyword evidence="3" id="KW-1185">Reference proteome</keyword>
<evidence type="ECO:0000313" key="3">
    <source>
        <dbReference type="Proteomes" id="UP000507470"/>
    </source>
</evidence>
<dbReference type="Pfam" id="PF14529">
    <property type="entry name" value="Exo_endo_phos_2"/>
    <property type="match status" value="1"/>
</dbReference>
<proteinExistence type="predicted"/>
<dbReference type="Proteomes" id="UP000507470">
    <property type="component" value="Unassembled WGS sequence"/>
</dbReference>
<gene>
    <name evidence="2" type="ORF">MCOR_3091</name>
</gene>
<dbReference type="OrthoDB" id="6279178at2759"/>
<dbReference type="PANTHER" id="PTHR33395:SF21">
    <property type="entry name" value="PERICARDIN"/>
    <property type="match status" value="1"/>
</dbReference>